<evidence type="ECO:0000256" key="3">
    <source>
        <dbReference type="ARBA" id="ARBA00022833"/>
    </source>
</evidence>
<reference evidence="10 11" key="1">
    <citation type="journal article" date="2016" name="Mol. Biol. Evol.">
        <title>Comparative Genomics of Early-Diverging Mushroom-Forming Fungi Provides Insights into the Origins of Lignocellulose Decay Capabilities.</title>
        <authorList>
            <person name="Nagy L.G."/>
            <person name="Riley R."/>
            <person name="Tritt A."/>
            <person name="Adam C."/>
            <person name="Daum C."/>
            <person name="Floudas D."/>
            <person name="Sun H."/>
            <person name="Yadav J.S."/>
            <person name="Pangilinan J."/>
            <person name="Larsson K.H."/>
            <person name="Matsuura K."/>
            <person name="Barry K."/>
            <person name="Labutti K."/>
            <person name="Kuo R."/>
            <person name="Ohm R.A."/>
            <person name="Bhattacharya S.S."/>
            <person name="Shirouzu T."/>
            <person name="Yoshinaga Y."/>
            <person name="Martin F.M."/>
            <person name="Grigoriev I.V."/>
            <person name="Hibbett D.S."/>
        </authorList>
    </citation>
    <scope>NUCLEOTIDE SEQUENCE [LARGE SCALE GENOMIC DNA]</scope>
    <source>
        <strain evidence="10 11">HHB10207 ss-3</strain>
    </source>
</reference>
<dbReference type="AlphaFoldDB" id="A0A166DE95"/>
<feature type="region of interest" description="Disordered" evidence="8">
    <location>
        <begin position="1"/>
        <end position="21"/>
    </location>
</feature>
<dbReference type="SUPFAM" id="SSF57701">
    <property type="entry name" value="Zn2/Cys6 DNA-binding domain"/>
    <property type="match status" value="1"/>
</dbReference>
<evidence type="ECO:0000256" key="8">
    <source>
        <dbReference type="SAM" id="MobiDB-lite"/>
    </source>
</evidence>
<organism evidence="10 11">
    <name type="scientific">Sistotremastrum suecicum HHB10207 ss-3</name>
    <dbReference type="NCBI Taxonomy" id="1314776"/>
    <lineage>
        <taxon>Eukaryota</taxon>
        <taxon>Fungi</taxon>
        <taxon>Dikarya</taxon>
        <taxon>Basidiomycota</taxon>
        <taxon>Agaricomycotina</taxon>
        <taxon>Agaricomycetes</taxon>
        <taxon>Sistotremastrales</taxon>
        <taxon>Sistotremastraceae</taxon>
        <taxon>Sistotremastrum</taxon>
    </lineage>
</organism>
<keyword evidence="6" id="KW-0804">Transcription</keyword>
<keyword evidence="11" id="KW-1185">Reference proteome</keyword>
<dbReference type="InterPro" id="IPR007219">
    <property type="entry name" value="XnlR_reg_dom"/>
</dbReference>
<dbReference type="PROSITE" id="PS50048">
    <property type="entry name" value="ZN2_CY6_FUNGAL_2"/>
    <property type="match status" value="1"/>
</dbReference>
<evidence type="ECO:0000256" key="4">
    <source>
        <dbReference type="ARBA" id="ARBA00023015"/>
    </source>
</evidence>
<dbReference type="SMART" id="SM00906">
    <property type="entry name" value="Fungal_trans"/>
    <property type="match status" value="1"/>
</dbReference>
<dbReference type="Pfam" id="PF04082">
    <property type="entry name" value="Fungal_trans"/>
    <property type="match status" value="1"/>
</dbReference>
<sequence length="781" mass="86955">MSEFQPISYTPRTGDNTSGRREKHATKACNVCRKRKGKCDGENGLRTCSYCRKHRHDCSFDPNDGRGPVWNKQTMEAYKVAVDSLTAQNIALQEEVARLKEWKDAMTLESSNTHSSTSETSSVDIDITELCDMVDRRLVMQDNNQLMVYGGWSPFVSLGHSSPSAPLSEKGQDHPAPLATPSVQLVPTNHCSMLHSADGSAWRRFLPADAVLTLPGQDPYDPSEHDGLLHLFFQFFASWNFRVSPTLFWRDMYEALKPNASPSSLRTAHYSPFLHNAMLSIAAAYSDSLAIKAHPNRILFANAAKAMFEDECQSPTISTVSGFSFLASFHSGRNEHALGFVYIGLSVRMARALGLNINCSHWVKSGDIHDSDMRDRYWGFWTTYSQDVWWSLYVGREFSINFSHVVIPLPSDDNLPEDDHPWYLPGVDDSDIPSMRRDVFIQTCRLTVIATKIMDLIYGLNQRTGSAHQFLATLRIEIQQWAINVPKELAATDTALPNVLMMHIAASWLIILMERPFYSIDPESISRKRCQSAVHDILENVRRWKERYTLRFTPITLTCALFGAATTNLLSISRAPQRAHVLRAKLHDGIKECIGYLNDIGETWACGAQIAQILVGLLQAGEKGKEVGPEEDDSLETPASELVDIPQLSSSQTLSNIPPSSSQLPSQCSPFLNDYTQFPIAPSLSLTPNLSYHSQTINNGLPSFSPSISARRTGDALSNLPYTGLITESPAAPQWFGNSEYEYPYSYSGFEIGQTDFGGLESVGEAGFTGQGGHLSFSEYR</sequence>
<dbReference type="PANTHER" id="PTHR31313">
    <property type="entry name" value="TY1 ENHANCER ACTIVATOR"/>
    <property type="match status" value="1"/>
</dbReference>
<dbReference type="InterPro" id="IPR001138">
    <property type="entry name" value="Zn2Cys6_DnaBD"/>
</dbReference>
<gene>
    <name evidence="10" type="ORF">SISSUDRAFT_1046974</name>
</gene>
<evidence type="ECO:0000256" key="5">
    <source>
        <dbReference type="ARBA" id="ARBA00023125"/>
    </source>
</evidence>
<accession>A0A166DE95</accession>
<name>A0A166DE95_9AGAM</name>
<keyword evidence="2" id="KW-0479">Metal-binding</keyword>
<dbReference type="Proteomes" id="UP000076798">
    <property type="component" value="Unassembled WGS sequence"/>
</dbReference>
<keyword evidence="3" id="KW-0862">Zinc</keyword>
<dbReference type="SMART" id="SM00066">
    <property type="entry name" value="GAL4"/>
    <property type="match status" value="1"/>
</dbReference>
<evidence type="ECO:0000313" key="10">
    <source>
        <dbReference type="EMBL" id="KZT38427.1"/>
    </source>
</evidence>
<dbReference type="GO" id="GO:0005634">
    <property type="term" value="C:nucleus"/>
    <property type="evidence" value="ECO:0007669"/>
    <property type="project" value="UniProtKB-SubCell"/>
</dbReference>
<evidence type="ECO:0000256" key="1">
    <source>
        <dbReference type="ARBA" id="ARBA00004123"/>
    </source>
</evidence>
<dbReference type="CDD" id="cd12148">
    <property type="entry name" value="fungal_TF_MHR"/>
    <property type="match status" value="1"/>
</dbReference>
<keyword evidence="4" id="KW-0805">Transcription regulation</keyword>
<dbReference type="GO" id="GO:0008270">
    <property type="term" value="F:zinc ion binding"/>
    <property type="evidence" value="ECO:0007669"/>
    <property type="project" value="InterPro"/>
</dbReference>
<dbReference type="Pfam" id="PF00172">
    <property type="entry name" value="Zn_clus"/>
    <property type="match status" value="1"/>
</dbReference>
<dbReference type="InterPro" id="IPR036864">
    <property type="entry name" value="Zn2-C6_fun-type_DNA-bd_sf"/>
</dbReference>
<comment type="subcellular location">
    <subcellularLocation>
        <location evidence="1">Nucleus</location>
    </subcellularLocation>
</comment>
<keyword evidence="7" id="KW-0539">Nucleus</keyword>
<dbReference type="PROSITE" id="PS00463">
    <property type="entry name" value="ZN2_CY6_FUNGAL_1"/>
    <property type="match status" value="1"/>
</dbReference>
<dbReference type="CDD" id="cd00067">
    <property type="entry name" value="GAL4"/>
    <property type="match status" value="1"/>
</dbReference>
<dbReference type="OrthoDB" id="2154091at2759"/>
<protein>
    <recommendedName>
        <fullName evidence="9">Zn(2)-C6 fungal-type domain-containing protein</fullName>
    </recommendedName>
</protein>
<dbReference type="PANTHER" id="PTHR31313:SF81">
    <property type="entry name" value="TY1 ENHANCER ACTIVATOR"/>
    <property type="match status" value="1"/>
</dbReference>
<evidence type="ECO:0000256" key="7">
    <source>
        <dbReference type="ARBA" id="ARBA00023242"/>
    </source>
</evidence>
<feature type="compositionally biased region" description="Polar residues" evidence="8">
    <location>
        <begin position="1"/>
        <end position="17"/>
    </location>
</feature>
<dbReference type="Gene3D" id="4.10.240.10">
    <property type="entry name" value="Zn(2)-C6 fungal-type DNA-binding domain"/>
    <property type="match status" value="1"/>
</dbReference>
<dbReference type="STRING" id="1314776.A0A166DE95"/>
<dbReference type="GO" id="GO:0003677">
    <property type="term" value="F:DNA binding"/>
    <property type="evidence" value="ECO:0007669"/>
    <property type="project" value="UniProtKB-KW"/>
</dbReference>
<dbReference type="GO" id="GO:0006351">
    <property type="term" value="P:DNA-templated transcription"/>
    <property type="evidence" value="ECO:0007669"/>
    <property type="project" value="InterPro"/>
</dbReference>
<feature type="domain" description="Zn(2)-C6 fungal-type" evidence="9">
    <location>
        <begin position="28"/>
        <end position="60"/>
    </location>
</feature>
<evidence type="ECO:0000256" key="2">
    <source>
        <dbReference type="ARBA" id="ARBA00022723"/>
    </source>
</evidence>
<dbReference type="GO" id="GO:0000981">
    <property type="term" value="F:DNA-binding transcription factor activity, RNA polymerase II-specific"/>
    <property type="evidence" value="ECO:0007669"/>
    <property type="project" value="InterPro"/>
</dbReference>
<dbReference type="EMBL" id="KV428063">
    <property type="protein sequence ID" value="KZT38427.1"/>
    <property type="molecule type" value="Genomic_DNA"/>
</dbReference>
<dbReference type="InterPro" id="IPR051615">
    <property type="entry name" value="Transcr_Regulatory_Elem"/>
</dbReference>
<evidence type="ECO:0000256" key="6">
    <source>
        <dbReference type="ARBA" id="ARBA00023163"/>
    </source>
</evidence>
<keyword evidence="5" id="KW-0238">DNA-binding</keyword>
<evidence type="ECO:0000259" key="9">
    <source>
        <dbReference type="PROSITE" id="PS50048"/>
    </source>
</evidence>
<proteinExistence type="predicted"/>
<evidence type="ECO:0000313" key="11">
    <source>
        <dbReference type="Proteomes" id="UP000076798"/>
    </source>
</evidence>